<accession>A0A1Y0HK33</accession>
<keyword evidence="1" id="KW-0472">Membrane</keyword>
<evidence type="ECO:0000313" key="3">
    <source>
        <dbReference type="Proteomes" id="UP000196005"/>
    </source>
</evidence>
<dbReference type="AlphaFoldDB" id="A0A1Y0HK33"/>
<keyword evidence="3" id="KW-1185">Reference proteome</keyword>
<evidence type="ECO:0000313" key="2">
    <source>
        <dbReference type="EMBL" id="ARU47744.1"/>
    </source>
</evidence>
<keyword evidence="1" id="KW-1133">Transmembrane helix</keyword>
<dbReference type="EMBL" id="CP021416">
    <property type="protein sequence ID" value="ARU47744.1"/>
    <property type="molecule type" value="Genomic_DNA"/>
</dbReference>
<dbReference type="RefSeq" id="WP_087437799.1">
    <property type="nucleotide sequence ID" value="NZ_CP021416.1"/>
</dbReference>
<protein>
    <submittedName>
        <fullName evidence="2">Uncharacterized protein</fullName>
    </submittedName>
</protein>
<name>A0A1Y0HK33_9BACT</name>
<dbReference type="KEGG" id="suls:Sdiek1_0568"/>
<organism evidence="2 3">
    <name type="scientific">Sulfurospirillum diekertiae</name>
    <dbReference type="NCBI Taxonomy" id="1854492"/>
    <lineage>
        <taxon>Bacteria</taxon>
        <taxon>Pseudomonadati</taxon>
        <taxon>Campylobacterota</taxon>
        <taxon>Epsilonproteobacteria</taxon>
        <taxon>Campylobacterales</taxon>
        <taxon>Sulfurospirillaceae</taxon>
        <taxon>Sulfurospirillum</taxon>
    </lineage>
</organism>
<feature type="transmembrane region" description="Helical" evidence="1">
    <location>
        <begin position="6"/>
        <end position="24"/>
    </location>
</feature>
<dbReference type="Proteomes" id="UP000196005">
    <property type="component" value="Chromosome"/>
</dbReference>
<feature type="transmembrane region" description="Helical" evidence="1">
    <location>
        <begin position="62"/>
        <end position="83"/>
    </location>
</feature>
<reference evidence="3" key="1">
    <citation type="submission" date="2017-05" db="EMBL/GenBank/DDBJ databases">
        <title>Dechlorination kinetics govern the competition between two new strains of the genus Sulfurospirillum.</title>
        <authorList>
            <person name="Buttet G.F."/>
            <person name="Murray A.M."/>
            <person name="Goris T."/>
            <person name="Burion M."/>
            <person name="Lin B."/>
            <person name="Rolle M."/>
            <person name="Maillard J."/>
        </authorList>
    </citation>
    <scope>NUCLEOTIDE SEQUENCE [LARGE SCALE GENOMIC DNA]</scope>
    <source>
        <strain evidence="3">SL2-1</strain>
    </source>
</reference>
<evidence type="ECO:0000256" key="1">
    <source>
        <dbReference type="SAM" id="Phobius"/>
    </source>
</evidence>
<keyword evidence="1" id="KW-0812">Transmembrane</keyword>
<dbReference type="OrthoDB" id="5340179at2"/>
<gene>
    <name evidence="2" type="ORF">Sdiek1_0568</name>
</gene>
<proteinExistence type="predicted"/>
<sequence>MPNLKIFAAIVVCVFVLVVGLEWLPKQYAPQTNAVVMEQTLTAPTNEEKAIYEKEMSRRDEMGYSIVGYFLLLSALLYLKIVLQRSKSSE</sequence>